<keyword evidence="5" id="KW-0349">Heme</keyword>
<dbReference type="PROSITE" id="PS51384">
    <property type="entry name" value="FAD_FR"/>
    <property type="match status" value="1"/>
</dbReference>
<dbReference type="InterPro" id="IPR039261">
    <property type="entry name" value="FNR_nucleotide-bd"/>
</dbReference>
<gene>
    <name evidence="15" type="ORF">BDV24DRAFT_33657</name>
</gene>
<dbReference type="Gene3D" id="3.90.1230.10">
    <property type="entry name" value="Nitric Oxide Synthase, Chain A, domain 3"/>
    <property type="match status" value="1"/>
</dbReference>
<dbReference type="PANTHER" id="PTHR43410:SF1">
    <property type="entry name" value="NITRIC OXIDE SYNTHASE"/>
    <property type="match status" value="1"/>
</dbReference>
<dbReference type="InterPro" id="IPR017927">
    <property type="entry name" value="FAD-bd_FR_type"/>
</dbReference>
<keyword evidence="10" id="KW-0112">Calmodulin-binding</keyword>
<evidence type="ECO:0000259" key="14">
    <source>
        <dbReference type="PROSITE" id="PS51384"/>
    </source>
</evidence>
<dbReference type="Pfam" id="PF00175">
    <property type="entry name" value="NAD_binding_1"/>
    <property type="match status" value="1"/>
</dbReference>
<dbReference type="Proteomes" id="UP000325558">
    <property type="component" value="Unassembled WGS sequence"/>
</dbReference>
<name>A0A5N6YI42_9EURO</name>
<comment type="similarity">
    <text evidence="3">Belongs to the NOS family.</text>
</comment>
<dbReference type="OrthoDB" id="1856718at2759"/>
<evidence type="ECO:0000256" key="9">
    <source>
        <dbReference type="ARBA" id="ARBA00022827"/>
    </source>
</evidence>
<dbReference type="Pfam" id="PF00258">
    <property type="entry name" value="Flavodoxin_1"/>
    <property type="match status" value="1"/>
</dbReference>
<dbReference type="AlphaFoldDB" id="A0A5N6YI42"/>
<accession>A0A5N6YI42</accession>
<evidence type="ECO:0000256" key="7">
    <source>
        <dbReference type="ARBA" id="ARBA00022643"/>
    </source>
</evidence>
<evidence type="ECO:0000256" key="5">
    <source>
        <dbReference type="ARBA" id="ARBA00022617"/>
    </source>
</evidence>
<evidence type="ECO:0000256" key="11">
    <source>
        <dbReference type="ARBA" id="ARBA00023002"/>
    </source>
</evidence>
<dbReference type="Gene3D" id="3.40.50.80">
    <property type="entry name" value="Nucleotide-binding domain of ferredoxin-NADP reductase (FNR) module"/>
    <property type="match status" value="1"/>
</dbReference>
<keyword evidence="6" id="KW-0285">Flavoprotein</keyword>
<evidence type="ECO:0000256" key="2">
    <source>
        <dbReference type="ARBA" id="ARBA00001974"/>
    </source>
</evidence>
<dbReference type="PANTHER" id="PTHR43410">
    <property type="entry name" value="NITRIC OXIDE SYNTHASE OXYGENASE"/>
    <property type="match status" value="1"/>
</dbReference>
<dbReference type="SUPFAM" id="SSF63380">
    <property type="entry name" value="Riboflavin synthase domain-like"/>
    <property type="match status" value="1"/>
</dbReference>
<dbReference type="PRINTS" id="PR00371">
    <property type="entry name" value="FPNCR"/>
</dbReference>
<evidence type="ECO:0000256" key="6">
    <source>
        <dbReference type="ARBA" id="ARBA00022630"/>
    </source>
</evidence>
<keyword evidence="9" id="KW-0274">FAD</keyword>
<reference evidence="15" key="1">
    <citation type="submission" date="2019-04" db="EMBL/GenBank/DDBJ databases">
        <title>Friends and foes A comparative genomics study of 23 Aspergillus species from section Flavi.</title>
        <authorList>
            <consortium name="DOE Joint Genome Institute"/>
            <person name="Kjaerbolling I."/>
            <person name="Vesth T."/>
            <person name="Frisvad J.C."/>
            <person name="Nybo J.L."/>
            <person name="Theobald S."/>
            <person name="Kildgaard S."/>
            <person name="Isbrandt T."/>
            <person name="Kuo A."/>
            <person name="Sato A."/>
            <person name="Lyhne E.K."/>
            <person name="Kogle M.E."/>
            <person name="Wiebenga A."/>
            <person name="Kun R.S."/>
            <person name="Lubbers R.J."/>
            <person name="Makela M.R."/>
            <person name="Barry K."/>
            <person name="Chovatia M."/>
            <person name="Clum A."/>
            <person name="Daum C."/>
            <person name="Haridas S."/>
            <person name="He G."/>
            <person name="LaButti K."/>
            <person name="Lipzen A."/>
            <person name="Mondo S."/>
            <person name="Riley R."/>
            <person name="Salamov A."/>
            <person name="Simmons B.A."/>
            <person name="Magnuson J.K."/>
            <person name="Henrissat B."/>
            <person name="Mortensen U.H."/>
            <person name="Larsen T.O."/>
            <person name="Devries R.P."/>
            <person name="Grigoriev I.V."/>
            <person name="Machida M."/>
            <person name="Baker S.E."/>
            <person name="Andersen M.R."/>
        </authorList>
    </citation>
    <scope>NUCLEOTIDE SEQUENCE</scope>
    <source>
        <strain evidence="15">CBS 117612</strain>
    </source>
</reference>
<dbReference type="SUPFAM" id="SSF52343">
    <property type="entry name" value="Ferredoxin reductase-like, C-terminal NADP-linked domain"/>
    <property type="match status" value="1"/>
</dbReference>
<dbReference type="SUPFAM" id="SSF52218">
    <property type="entry name" value="Flavoproteins"/>
    <property type="match status" value="1"/>
</dbReference>
<dbReference type="Pfam" id="PF02898">
    <property type="entry name" value="NO_synthase"/>
    <property type="match status" value="1"/>
</dbReference>
<evidence type="ECO:0000259" key="13">
    <source>
        <dbReference type="PROSITE" id="PS50902"/>
    </source>
</evidence>
<dbReference type="Gene3D" id="3.40.50.360">
    <property type="match status" value="1"/>
</dbReference>
<evidence type="ECO:0000256" key="3">
    <source>
        <dbReference type="ARBA" id="ARBA00006267"/>
    </source>
</evidence>
<dbReference type="InterPro" id="IPR050607">
    <property type="entry name" value="NOS"/>
</dbReference>
<comment type="cofactor">
    <cofactor evidence="2">
        <name>FAD</name>
        <dbReference type="ChEBI" id="CHEBI:57692"/>
    </cofactor>
</comment>
<keyword evidence="12" id="KW-0408">Iron</keyword>
<keyword evidence="11" id="KW-0560">Oxidoreductase</keyword>
<dbReference type="GO" id="GO:0006809">
    <property type="term" value="P:nitric oxide biosynthetic process"/>
    <property type="evidence" value="ECO:0007669"/>
    <property type="project" value="InterPro"/>
</dbReference>
<dbReference type="InterPro" id="IPR001433">
    <property type="entry name" value="OxRdtase_FAD/NAD-bd"/>
</dbReference>
<dbReference type="InterPro" id="IPR044940">
    <property type="entry name" value="NOS_dom_2"/>
</dbReference>
<protein>
    <recommendedName>
        <fullName evidence="4">nitric-oxide synthase (NADPH)</fullName>
        <ecNumber evidence="4">1.14.13.39</ecNumber>
    </recommendedName>
</protein>
<comment type="cofactor">
    <cofactor evidence="1">
        <name>FMN</name>
        <dbReference type="ChEBI" id="CHEBI:58210"/>
    </cofactor>
</comment>
<keyword evidence="7" id="KW-0288">FMN</keyword>
<dbReference type="InterPro" id="IPR036119">
    <property type="entry name" value="NOS_N_sf"/>
</dbReference>
<dbReference type="PROSITE" id="PS50902">
    <property type="entry name" value="FLAVODOXIN_LIKE"/>
    <property type="match status" value="1"/>
</dbReference>
<dbReference type="EMBL" id="ML737130">
    <property type="protein sequence ID" value="KAE8343180.1"/>
    <property type="molecule type" value="Genomic_DNA"/>
</dbReference>
<evidence type="ECO:0000256" key="1">
    <source>
        <dbReference type="ARBA" id="ARBA00001917"/>
    </source>
</evidence>
<dbReference type="GO" id="GO:0004517">
    <property type="term" value="F:nitric-oxide synthase activity"/>
    <property type="evidence" value="ECO:0007669"/>
    <property type="project" value="UniProtKB-EC"/>
</dbReference>
<dbReference type="InterPro" id="IPR029039">
    <property type="entry name" value="Flavoprotein-like_sf"/>
</dbReference>
<dbReference type="GO" id="GO:0010181">
    <property type="term" value="F:FMN binding"/>
    <property type="evidence" value="ECO:0007669"/>
    <property type="project" value="InterPro"/>
</dbReference>
<dbReference type="InterPro" id="IPR008254">
    <property type="entry name" value="Flavodoxin/NO_synth"/>
</dbReference>
<dbReference type="InterPro" id="IPR044943">
    <property type="entry name" value="NOS_dom_1"/>
</dbReference>
<dbReference type="GO" id="GO:0046872">
    <property type="term" value="F:metal ion binding"/>
    <property type="evidence" value="ECO:0007669"/>
    <property type="project" value="UniProtKB-KW"/>
</dbReference>
<feature type="domain" description="FAD-binding FR-type" evidence="14">
    <location>
        <begin position="683"/>
        <end position="885"/>
    </location>
</feature>
<evidence type="ECO:0000256" key="10">
    <source>
        <dbReference type="ARBA" id="ARBA00022860"/>
    </source>
</evidence>
<evidence type="ECO:0000256" key="8">
    <source>
        <dbReference type="ARBA" id="ARBA00022723"/>
    </source>
</evidence>
<dbReference type="Gene3D" id="3.90.440.10">
    <property type="entry name" value="Nitric Oxide Synthase,Heme Domain,Chain A domain 2"/>
    <property type="match status" value="1"/>
</dbReference>
<dbReference type="Gene3D" id="3.90.340.10">
    <property type="entry name" value="Nitric Oxide Synthase, Chain A, domain 1"/>
    <property type="match status" value="1"/>
</dbReference>
<proteinExistence type="inferred from homology"/>
<dbReference type="EC" id="1.14.13.39" evidence="4"/>
<organism evidence="15">
    <name type="scientific">Aspergillus arachidicola</name>
    <dbReference type="NCBI Taxonomy" id="656916"/>
    <lineage>
        <taxon>Eukaryota</taxon>
        <taxon>Fungi</taxon>
        <taxon>Dikarya</taxon>
        <taxon>Ascomycota</taxon>
        <taxon>Pezizomycotina</taxon>
        <taxon>Eurotiomycetes</taxon>
        <taxon>Eurotiomycetidae</taxon>
        <taxon>Eurotiales</taxon>
        <taxon>Aspergillaceae</taxon>
        <taxon>Aspergillus</taxon>
        <taxon>Aspergillus subgen. Circumdati</taxon>
    </lineage>
</organism>
<sequence length="1028" mass="115033">MQSTQVCEFQTIIKNNPVLASTGCTPQFCQAGRLIHSDEPRVGESRPLEVVKQEALGFLWQLRQEGVYTEDQYTARHLEVLKALKESEVLEPMMVDGVKTVGKTATWTQTSEELLHGIRIAWKNSRKCIMRSHYKELDLCDLRHITTSVGMVKTVIEEAIKAFNQGQIRPTVFAFPPRSTSGTGPMFLSKQLLNFAGYQQDDGSILGDPSNVELTQDIIELGWAPPEPRSQWDLLPIVAMAENDAPAWADVPVELRDLVEIRHPRFENFQKLGLKWYQFPALSRLGFDIGGVQYTAAPFIGWYMDAEIGVRNLADSFRYNTLPDVAKALGFDIENYKKNPEYAEIEAMEDLPDYEQLVWLSRAQAELNYAVRWSFLQKGVSCIGTLAASSDWTRFDDEHAAKHGYRLNSDPYWIAPPQGSIVPVWHRGGAPNYQPKPLIARHRLDPVKSWRRRRNVVKAPVTRLVKVGEDWVTKHITPVQNSSCIENGTKSLTSGVPTIPKKKVHIYYSSTGTSALKLAEKLRRRVKELSGGFQVDFNILNLLDLRKIKPSDPLLMVVSTTGDGRFPANGAEFEAAMNDTMNDRAMEYNGAHAVKYSIFGVGDSAYPTFNAASVKLHEFMKAAGGIPIAKGLTKGNTAVEALPMKAFNRWWSFVKDSLTGEGANEVATESTEDQCFEHHRMLAGFNIGRLLNKSPSETGEGRIVMITMDLGGMDYIEMSHLRLLPYNTPEQVGRALSALGVSNASQHVPFTDPMMPNLSYGEFLQHYVDLEGRFKDLAWLPEAFPAGDRWDTNGTVLEVLEHLPALQQITGDLRMKVCLDMPLLRPRSFSVASSAMYVGTGIVEIMVRLHKGGRFSDKFLSAIAPGDNIRYAPVTIVPGQDLISSQKPLIAICTGTGFAPVRSLLQQRIQVLKEAESQGKEFVFQLPPISIFVGFKTHDEALFEETLATAERYGLIDMLFRVPSNQQKRRVQHYVEDNKESVLTRIRDGSIYVCGAKAMVNDMAAKLSDMIGGDVRQSLGRRYVEEIF</sequence>
<evidence type="ECO:0000256" key="4">
    <source>
        <dbReference type="ARBA" id="ARBA00012989"/>
    </source>
</evidence>
<feature type="domain" description="Flavodoxin-like" evidence="13">
    <location>
        <begin position="504"/>
        <end position="655"/>
    </location>
</feature>
<dbReference type="InterPro" id="IPR001709">
    <property type="entry name" value="Flavoprot_Pyr_Nucl_cyt_Rdtase"/>
</dbReference>
<evidence type="ECO:0000256" key="12">
    <source>
        <dbReference type="ARBA" id="ARBA00023004"/>
    </source>
</evidence>
<keyword evidence="8" id="KW-0479">Metal-binding</keyword>
<evidence type="ECO:0000313" key="15">
    <source>
        <dbReference type="EMBL" id="KAE8343180.1"/>
    </source>
</evidence>
<dbReference type="InterPro" id="IPR017938">
    <property type="entry name" value="Riboflavin_synthase-like_b-brl"/>
</dbReference>
<dbReference type="GO" id="GO:0005516">
    <property type="term" value="F:calmodulin binding"/>
    <property type="evidence" value="ECO:0007669"/>
    <property type="project" value="UniProtKB-KW"/>
</dbReference>
<dbReference type="InterPro" id="IPR044944">
    <property type="entry name" value="NOS_dom_3"/>
</dbReference>
<dbReference type="InterPro" id="IPR004030">
    <property type="entry name" value="NOS_N"/>
</dbReference>
<dbReference type="SUPFAM" id="SSF56512">
    <property type="entry name" value="Nitric oxide (NO) synthase oxygenase domain"/>
    <property type="match status" value="1"/>
</dbReference>